<reference evidence="1 2" key="1">
    <citation type="submission" date="2019-10" db="EMBL/GenBank/DDBJ databases">
        <authorList>
            <person name="Wang R."/>
        </authorList>
    </citation>
    <scope>NUCLEOTIDE SEQUENCE [LARGE SCALE GENOMIC DNA]</scope>
    <source>
        <strain evidence="1 2">ATCC 19377</strain>
    </source>
</reference>
<sequence length="50" mass="5773">MGSRVRINEYALKGIPDAKPVYRLITRWLGPIEAPALELDENRHRFQPSP</sequence>
<proteinExistence type="predicted"/>
<organism evidence="1 2">
    <name type="scientific">Acidithiobacillus thiooxidans ATCC 19377</name>
    <dbReference type="NCBI Taxonomy" id="637390"/>
    <lineage>
        <taxon>Bacteria</taxon>
        <taxon>Pseudomonadati</taxon>
        <taxon>Pseudomonadota</taxon>
        <taxon>Acidithiobacillia</taxon>
        <taxon>Acidithiobacillales</taxon>
        <taxon>Acidithiobacillaceae</taxon>
        <taxon>Acidithiobacillus</taxon>
    </lineage>
</organism>
<dbReference type="Proteomes" id="UP000363590">
    <property type="component" value="Chromosome"/>
</dbReference>
<gene>
    <name evidence="1" type="ORF">GCD22_01596</name>
</gene>
<dbReference type="EMBL" id="CP045571">
    <property type="protein sequence ID" value="QFX95909.1"/>
    <property type="molecule type" value="Genomic_DNA"/>
</dbReference>
<protein>
    <submittedName>
        <fullName evidence="1">Uncharacterized protein</fullName>
    </submittedName>
</protein>
<accession>A0A5P9XQK3</accession>
<evidence type="ECO:0000313" key="2">
    <source>
        <dbReference type="Proteomes" id="UP000363590"/>
    </source>
</evidence>
<dbReference type="KEGG" id="atx:GCD22_01596"/>
<name>A0A5P9XQK3_ACITH</name>
<dbReference type="AlphaFoldDB" id="A0A5P9XQK3"/>
<evidence type="ECO:0000313" key="1">
    <source>
        <dbReference type="EMBL" id="QFX95909.1"/>
    </source>
</evidence>